<reference evidence="2 3" key="1">
    <citation type="submission" date="2014-12" db="EMBL/GenBank/DDBJ databases">
        <title>Complete genome sequences of three Vibrio cholerae specific bacteriophages.</title>
        <authorList>
            <person name="Bhandare S.G."/>
            <person name="Warry A."/>
            <person name="Emes R.D."/>
            <person name="Hooton S.P.T."/>
            <person name="Barrow P.A."/>
            <person name="Atterbury R.J."/>
        </authorList>
    </citation>
    <scope>NUCLEOTIDE SEQUENCE [LARGE SCALE GENOMIC DNA]</scope>
</reference>
<keyword evidence="1" id="KW-0472">Membrane</keyword>
<dbReference type="EMBL" id="KP280062">
    <property type="protein sequence ID" value="AJF40697.1"/>
    <property type="molecule type" value="Genomic_DNA"/>
</dbReference>
<evidence type="ECO:0000256" key="1">
    <source>
        <dbReference type="SAM" id="Phobius"/>
    </source>
</evidence>
<proteinExistence type="predicted"/>
<dbReference type="KEGG" id="vg:26625635"/>
<accession>A0A0B5H2L2</accession>
<keyword evidence="3" id="KW-1185">Reference proteome</keyword>
<evidence type="ECO:0008006" key="4">
    <source>
        <dbReference type="Google" id="ProtNLM"/>
    </source>
</evidence>
<protein>
    <recommendedName>
        <fullName evidence="4">TMhelix containing protein</fullName>
    </recommendedName>
</protein>
<keyword evidence="1" id="KW-0812">Transmembrane</keyword>
<feature type="transmembrane region" description="Helical" evidence="1">
    <location>
        <begin position="6"/>
        <end position="25"/>
    </location>
</feature>
<evidence type="ECO:0000313" key="3">
    <source>
        <dbReference type="Proteomes" id="UP000031803"/>
    </source>
</evidence>
<dbReference type="GeneID" id="26625635"/>
<dbReference type="RefSeq" id="YP_009198557.1">
    <property type="nucleotide sequence ID" value="NC_028799.1"/>
</dbReference>
<evidence type="ECO:0000313" key="2">
    <source>
        <dbReference type="EMBL" id="AJF40697.1"/>
    </source>
</evidence>
<dbReference type="Proteomes" id="UP000031803">
    <property type="component" value="Segment"/>
</dbReference>
<organism evidence="2 3">
    <name type="scientific">Vibrio phage phi 1</name>
    <dbReference type="NCBI Taxonomy" id="1589297"/>
    <lineage>
        <taxon>Viruses</taxon>
        <taxon>Duplodnaviria</taxon>
        <taxon>Heunggongvirae</taxon>
        <taxon>Uroviricota</taxon>
        <taxon>Caudoviricetes</taxon>
        <taxon>Schitoviridae</taxon>
        <taxon>Pacinivirus</taxon>
        <taxon>Pacinivirus phi1</taxon>
    </lineage>
</organism>
<name>A0A0B5H2L2_9CAUD</name>
<keyword evidence="1" id="KW-1133">Transmembrane helix</keyword>
<gene>
    <name evidence="2" type="ORF">SBVP1_0039</name>
</gene>
<sequence>MDTVLYWFQIVLTVFGAASVIVAALKPIAALTETKKDDELLYKIGKGLDVVIKVLDKLAVNTTPKK</sequence>